<keyword evidence="1" id="KW-0732">Signal</keyword>
<dbReference type="Pfam" id="PF03422">
    <property type="entry name" value="CBM_6"/>
    <property type="match status" value="1"/>
</dbReference>
<evidence type="ECO:0000313" key="3">
    <source>
        <dbReference type="EMBL" id="EFL28642.1"/>
    </source>
</evidence>
<name>D9WWL6_9ACTN</name>
<dbReference type="AlphaFoldDB" id="D9WWL6"/>
<accession>D9WWL6</accession>
<dbReference type="CDD" id="cd04084">
    <property type="entry name" value="CBM6_xylanase-like"/>
    <property type="match status" value="1"/>
</dbReference>
<dbReference type="InterPro" id="IPR008979">
    <property type="entry name" value="Galactose-bd-like_sf"/>
</dbReference>
<evidence type="ECO:0000259" key="2">
    <source>
        <dbReference type="PROSITE" id="PS51175"/>
    </source>
</evidence>
<dbReference type="SUPFAM" id="SSF49785">
    <property type="entry name" value="Galactose-binding domain-like"/>
    <property type="match status" value="1"/>
</dbReference>
<dbReference type="PROSITE" id="PS51175">
    <property type="entry name" value="CBM6"/>
    <property type="match status" value="1"/>
</dbReference>
<feature type="domain" description="CBM6" evidence="2">
    <location>
        <begin position="92"/>
        <end position="224"/>
    </location>
</feature>
<dbReference type="HOGENOM" id="CLU_1229317_0_0_11"/>
<organism evidence="3 4">
    <name type="scientific">Streptomyces himastatinicus ATCC 53653</name>
    <dbReference type="NCBI Taxonomy" id="457427"/>
    <lineage>
        <taxon>Bacteria</taxon>
        <taxon>Bacillati</taxon>
        <taxon>Actinomycetota</taxon>
        <taxon>Actinomycetes</taxon>
        <taxon>Kitasatosporales</taxon>
        <taxon>Streptomycetaceae</taxon>
        <taxon>Streptomyces</taxon>
        <taxon>Streptomyces violaceusniger group</taxon>
    </lineage>
</organism>
<dbReference type="EMBL" id="GG657754">
    <property type="protein sequence ID" value="EFL28642.1"/>
    <property type="molecule type" value="Genomic_DNA"/>
</dbReference>
<dbReference type="InterPro" id="IPR006584">
    <property type="entry name" value="Cellulose-bd_IV"/>
</dbReference>
<sequence>MKADSDSRRAVADLDWGAARLRAAGVDAVWTPRANPNGFTVSVSRDSGRGTPVARVAGRSFTQDAVFGKRTARYLRIELTAAGDVPWAVNEVRLYADGPDAAGTLQAERAQVVRGGERGDAATGVLGSGGLVGFRQVSFGADAPDRLTVRMASAGCGSGCALQLRLDDPKGRVVATLPVRDTGGADQWQERSVRLARAVTGTHDVYLVASGARKVAAVDWLTLRG</sequence>
<evidence type="ECO:0000256" key="1">
    <source>
        <dbReference type="ARBA" id="ARBA00022729"/>
    </source>
</evidence>
<dbReference type="Gene3D" id="2.60.120.260">
    <property type="entry name" value="Galactose-binding domain-like"/>
    <property type="match status" value="2"/>
</dbReference>
<proteinExistence type="predicted"/>
<evidence type="ECO:0000313" key="4">
    <source>
        <dbReference type="Proteomes" id="UP000003963"/>
    </source>
</evidence>
<keyword evidence="4" id="KW-1185">Reference proteome</keyword>
<dbReference type="Proteomes" id="UP000003963">
    <property type="component" value="Unassembled WGS sequence"/>
</dbReference>
<dbReference type="SMART" id="SM00606">
    <property type="entry name" value="CBD_IV"/>
    <property type="match status" value="1"/>
</dbReference>
<dbReference type="STRING" id="457427.SSOG_08356"/>
<reference evidence="3 4" key="1">
    <citation type="submission" date="2009-02" db="EMBL/GenBank/DDBJ databases">
        <title>Annotation of Streptomyces hygroscopicus strain ATCC 53653.</title>
        <authorList>
            <consortium name="The Broad Institute Genome Sequencing Platform"/>
            <consortium name="Broad Institute Microbial Sequencing Center"/>
            <person name="Fischbach M."/>
            <person name="Godfrey P."/>
            <person name="Ward D."/>
            <person name="Young S."/>
            <person name="Zeng Q."/>
            <person name="Koehrsen M."/>
            <person name="Alvarado L."/>
            <person name="Berlin A.M."/>
            <person name="Bochicchio J."/>
            <person name="Borenstein D."/>
            <person name="Chapman S.B."/>
            <person name="Chen Z."/>
            <person name="Engels R."/>
            <person name="Freedman E."/>
            <person name="Gellesch M."/>
            <person name="Goldberg J."/>
            <person name="Griggs A."/>
            <person name="Gujja S."/>
            <person name="Heilman E.R."/>
            <person name="Heiman D.I."/>
            <person name="Hepburn T.A."/>
            <person name="Howarth C."/>
            <person name="Jen D."/>
            <person name="Larson L."/>
            <person name="Lewis B."/>
            <person name="Mehta T."/>
            <person name="Park D."/>
            <person name="Pearson M."/>
            <person name="Richards J."/>
            <person name="Roberts A."/>
            <person name="Saif S."/>
            <person name="Shea T.D."/>
            <person name="Shenoy N."/>
            <person name="Sisk P."/>
            <person name="Stolte C."/>
            <person name="Sykes S.N."/>
            <person name="Thomson T."/>
            <person name="Walk T."/>
            <person name="White J."/>
            <person name="Yandava C."/>
            <person name="Straight P."/>
            <person name="Clardy J."/>
            <person name="Hung D."/>
            <person name="Kolter R."/>
            <person name="Mekalanos J."/>
            <person name="Walker S."/>
            <person name="Walsh C.T."/>
            <person name="Wieland-Brown L.C."/>
            <person name="Haas B."/>
            <person name="Nusbaum C."/>
            <person name="Birren B."/>
        </authorList>
    </citation>
    <scope>NUCLEOTIDE SEQUENCE [LARGE SCALE GENOMIC DNA]</scope>
    <source>
        <strain evidence="3 4">ATCC 53653</strain>
    </source>
</reference>
<dbReference type="GO" id="GO:0030246">
    <property type="term" value="F:carbohydrate binding"/>
    <property type="evidence" value="ECO:0007669"/>
    <property type="project" value="InterPro"/>
</dbReference>
<gene>
    <name evidence="3" type="ORF">SSOG_08356</name>
</gene>
<protein>
    <submittedName>
        <fullName evidence="3">Carbohydrate binding module (Family 6)</fullName>
    </submittedName>
</protein>
<dbReference type="InterPro" id="IPR005084">
    <property type="entry name" value="CBM6"/>
</dbReference>